<dbReference type="PANTHER" id="PTHR32125">
    <property type="entry name" value="2-C-METHYL-D-ERYTHRITOL 4-PHOSPHATE CYTIDYLYLTRANSFERASE, CHLOROPLASTIC"/>
    <property type="match status" value="1"/>
</dbReference>
<dbReference type="PANTHER" id="PTHR32125:SF4">
    <property type="entry name" value="2-C-METHYL-D-ERYTHRITOL 4-PHOSPHATE CYTIDYLYLTRANSFERASE, CHLOROPLASTIC"/>
    <property type="match status" value="1"/>
</dbReference>
<feature type="site" description="Transition state stabilizer" evidence="7">
    <location>
        <position position="77"/>
    </location>
</feature>
<keyword evidence="6 7" id="KW-0414">Isoprene biosynthesis</keyword>
<dbReference type="CDD" id="cd02516">
    <property type="entry name" value="CDP-ME_synthetase"/>
    <property type="match status" value="1"/>
</dbReference>
<keyword evidence="9" id="KW-1185">Reference proteome</keyword>
<dbReference type="EC" id="2.7.7.60" evidence="7"/>
<dbReference type="InterPro" id="IPR034683">
    <property type="entry name" value="IspD/TarI"/>
</dbReference>
<dbReference type="Pfam" id="PF01128">
    <property type="entry name" value="IspD"/>
    <property type="match status" value="1"/>
</dbReference>
<dbReference type="RefSeq" id="WP_005797032.1">
    <property type="nucleotide sequence ID" value="NZ_ACQT01000084.1"/>
</dbReference>
<dbReference type="InterPro" id="IPR050088">
    <property type="entry name" value="IspD/TarI_cytidylyltransf_bact"/>
</dbReference>
<evidence type="ECO:0000256" key="5">
    <source>
        <dbReference type="ARBA" id="ARBA00022695"/>
    </source>
</evidence>
<keyword evidence="5 7" id="KW-0548">Nucleotidyltransferase</keyword>
<keyword evidence="4 7" id="KW-0808">Transferase</keyword>
<sequence length="308" mass="31622">MTDSSMPQPPSVTAMPVPGRFWALVPCAGMGLRAVASVAGAQDAAAKLSPAQPGATAAPPAAAQPVGGVATSTALPKQYHLVAGHPMVMHTLAAFAGVGRLLGTLVAVAPGDRFLDAYAHPSFFTVECGGPTRADTVLGGLRALMQRGAQTTDWVLVHDAARCLVTSAQIDTLIDTCMQDGVGGLLAHKLADTLKTSIDGPGGVRVASTVDRSDKWLAQTPQMFRIGPLKAAIEHVGSGATDEASAMEAMGLHPRLVPGGAQNFKVTYPDDFALAAAVLAQRAHSTTLERFGGARGQVAAPFGKKTLF</sequence>
<comment type="caution">
    <text evidence="8">The sequence shown here is derived from an EMBL/GenBank/DDBJ whole genome shotgun (WGS) entry which is preliminary data.</text>
</comment>
<accession>C5T6E5</accession>
<feature type="site" description="Positions MEP for the nucleophilic attack" evidence="7">
    <location>
        <position position="212"/>
    </location>
</feature>
<reference evidence="8 9" key="1">
    <citation type="submission" date="2009-05" db="EMBL/GenBank/DDBJ databases">
        <title>The draft genome of Acidovorax delafieldii 2AN.</title>
        <authorList>
            <consortium name="US DOE Joint Genome Institute (JGI-PGF)"/>
            <person name="Lucas S."/>
            <person name="Copeland A."/>
            <person name="Lapidus A."/>
            <person name="Glavina del Rio T."/>
            <person name="Tice H."/>
            <person name="Bruce D."/>
            <person name="Goodwin L."/>
            <person name="Pitluck S."/>
            <person name="Larimer F."/>
            <person name="Land M.L."/>
            <person name="Hauser L."/>
            <person name="Shelobolina E.S."/>
            <person name="Picardal F."/>
            <person name="Roden E."/>
            <person name="Emerson D."/>
        </authorList>
    </citation>
    <scope>NUCLEOTIDE SEQUENCE [LARGE SCALE GENOMIC DNA]</scope>
    <source>
        <strain evidence="8 9">2AN</strain>
    </source>
</reference>
<proteinExistence type="inferred from homology"/>
<dbReference type="SUPFAM" id="SSF53448">
    <property type="entry name" value="Nucleotide-diphospho-sugar transferases"/>
    <property type="match status" value="1"/>
</dbReference>
<feature type="site" description="Transition state stabilizer" evidence="7">
    <location>
        <position position="33"/>
    </location>
</feature>
<comment type="function">
    <text evidence="7">Catalyzes the formation of 4-diphosphocytidyl-2-C-methyl-D-erythritol from CTP and 2-C-methyl-D-erythritol 4-phosphate (MEP).</text>
</comment>
<dbReference type="PROSITE" id="PS01295">
    <property type="entry name" value="ISPD"/>
    <property type="match status" value="1"/>
</dbReference>
<gene>
    <name evidence="7" type="primary">ispD</name>
    <name evidence="8" type="ORF">AcdelDRAFT_2475</name>
</gene>
<dbReference type="HAMAP" id="MF_00108">
    <property type="entry name" value="IspD"/>
    <property type="match status" value="1"/>
</dbReference>
<organism evidence="8 9">
    <name type="scientific">Acidovorax delafieldii 2AN</name>
    <dbReference type="NCBI Taxonomy" id="573060"/>
    <lineage>
        <taxon>Bacteria</taxon>
        <taxon>Pseudomonadati</taxon>
        <taxon>Pseudomonadota</taxon>
        <taxon>Betaproteobacteria</taxon>
        <taxon>Burkholderiales</taxon>
        <taxon>Comamonadaceae</taxon>
        <taxon>Acidovorax</taxon>
    </lineage>
</organism>
<name>C5T6E5_ACIDE</name>
<evidence type="ECO:0000313" key="8">
    <source>
        <dbReference type="EMBL" id="EER59946.1"/>
    </source>
</evidence>
<feature type="site" description="Positions MEP for the nucleophilic attack" evidence="7">
    <location>
        <position position="265"/>
    </location>
</feature>
<evidence type="ECO:0000256" key="7">
    <source>
        <dbReference type="HAMAP-Rule" id="MF_00108"/>
    </source>
</evidence>
<evidence type="ECO:0000256" key="4">
    <source>
        <dbReference type="ARBA" id="ARBA00022679"/>
    </source>
</evidence>
<evidence type="ECO:0000256" key="6">
    <source>
        <dbReference type="ARBA" id="ARBA00023229"/>
    </source>
</evidence>
<dbReference type="AlphaFoldDB" id="C5T6E5"/>
<comment type="similarity">
    <text evidence="3 7">Belongs to the IspD/TarI cytidylyltransferase family. IspD subfamily.</text>
</comment>
<dbReference type="InterPro" id="IPR018294">
    <property type="entry name" value="ISPD_synthase_CS"/>
</dbReference>
<evidence type="ECO:0000256" key="2">
    <source>
        <dbReference type="ARBA" id="ARBA00004787"/>
    </source>
</evidence>
<dbReference type="EMBL" id="ACQT01000084">
    <property type="protein sequence ID" value="EER59946.1"/>
    <property type="molecule type" value="Genomic_DNA"/>
</dbReference>
<protein>
    <recommendedName>
        <fullName evidence="7">2-C-methyl-D-erythritol 4-phosphate cytidylyltransferase</fullName>
        <ecNumber evidence="7">2.7.7.60</ecNumber>
    </recommendedName>
    <alternativeName>
        <fullName evidence="7">4-diphosphocytidyl-2C-methyl-D-erythritol synthase</fullName>
    </alternativeName>
    <alternativeName>
        <fullName evidence="7">MEP cytidylyltransferase</fullName>
        <shortName evidence="7">MCT</shortName>
    </alternativeName>
</protein>
<dbReference type="GO" id="GO:0050518">
    <property type="term" value="F:2-C-methyl-D-erythritol 4-phosphate cytidylyltransferase activity"/>
    <property type="evidence" value="ECO:0007669"/>
    <property type="project" value="UniProtKB-UniRule"/>
</dbReference>
<dbReference type="UniPathway" id="UPA00056">
    <property type="reaction ID" value="UER00093"/>
</dbReference>
<evidence type="ECO:0000256" key="1">
    <source>
        <dbReference type="ARBA" id="ARBA00001282"/>
    </source>
</evidence>
<evidence type="ECO:0000313" key="9">
    <source>
        <dbReference type="Proteomes" id="UP000003856"/>
    </source>
</evidence>
<dbReference type="InterPro" id="IPR001228">
    <property type="entry name" value="IspD"/>
</dbReference>
<dbReference type="Gene3D" id="3.90.550.10">
    <property type="entry name" value="Spore Coat Polysaccharide Biosynthesis Protein SpsA, Chain A"/>
    <property type="match status" value="1"/>
</dbReference>
<dbReference type="PATRIC" id="fig|573060.9.peg.2609"/>
<comment type="pathway">
    <text evidence="2 7">Isoprenoid biosynthesis; isopentenyl diphosphate biosynthesis via DXP pathway; isopentenyl diphosphate from 1-deoxy-D-xylulose 5-phosphate: step 2/6.</text>
</comment>
<dbReference type="OrthoDB" id="9806837at2"/>
<dbReference type="InterPro" id="IPR029044">
    <property type="entry name" value="Nucleotide-diphossugar_trans"/>
</dbReference>
<dbReference type="GO" id="GO:0019288">
    <property type="term" value="P:isopentenyl diphosphate biosynthetic process, methylerythritol 4-phosphate pathway"/>
    <property type="evidence" value="ECO:0007669"/>
    <property type="project" value="UniProtKB-UniRule"/>
</dbReference>
<dbReference type="Proteomes" id="UP000003856">
    <property type="component" value="Unassembled WGS sequence"/>
</dbReference>
<evidence type="ECO:0000256" key="3">
    <source>
        <dbReference type="ARBA" id="ARBA00009789"/>
    </source>
</evidence>
<comment type="catalytic activity">
    <reaction evidence="1 7">
        <text>2-C-methyl-D-erythritol 4-phosphate + CTP + H(+) = 4-CDP-2-C-methyl-D-erythritol + diphosphate</text>
        <dbReference type="Rhea" id="RHEA:13429"/>
        <dbReference type="ChEBI" id="CHEBI:15378"/>
        <dbReference type="ChEBI" id="CHEBI:33019"/>
        <dbReference type="ChEBI" id="CHEBI:37563"/>
        <dbReference type="ChEBI" id="CHEBI:57823"/>
        <dbReference type="ChEBI" id="CHEBI:58262"/>
        <dbReference type="EC" id="2.7.7.60"/>
    </reaction>
</comment>